<keyword evidence="2 8" id="KW-0690">Ribosome biogenesis</keyword>
<keyword evidence="4 8" id="KW-0479">Metal-binding</keyword>
<feature type="binding site" evidence="8">
    <location>
        <position position="134"/>
    </location>
    <ligand>
        <name>Zn(2+)</name>
        <dbReference type="ChEBI" id="CHEBI:29105"/>
        <note>catalytic</note>
    </ligand>
</feature>
<keyword evidence="7 8" id="KW-0862">Zinc</keyword>
<evidence type="ECO:0000256" key="8">
    <source>
        <dbReference type="HAMAP-Rule" id="MF_00009"/>
    </source>
</evidence>
<dbReference type="Proteomes" id="UP000031624">
    <property type="component" value="Chromosome"/>
</dbReference>
<evidence type="ECO:0000313" key="10">
    <source>
        <dbReference type="Proteomes" id="UP000031624"/>
    </source>
</evidence>
<feature type="binding site" evidence="8">
    <location>
        <position position="124"/>
    </location>
    <ligand>
        <name>Zn(2+)</name>
        <dbReference type="ChEBI" id="CHEBI:29105"/>
        <note>catalytic</note>
    </ligand>
</feature>
<dbReference type="SUPFAM" id="SSF55486">
    <property type="entry name" value="Metalloproteases ('zincins'), catalytic domain"/>
    <property type="match status" value="1"/>
</dbReference>
<evidence type="ECO:0000256" key="1">
    <source>
        <dbReference type="ARBA" id="ARBA00010875"/>
    </source>
</evidence>
<dbReference type="GO" id="GO:0008270">
    <property type="term" value="F:zinc ion binding"/>
    <property type="evidence" value="ECO:0007669"/>
    <property type="project" value="UniProtKB-UniRule"/>
</dbReference>
<dbReference type="EC" id="3.1.-.-" evidence="8"/>
<reference evidence="9 10" key="1">
    <citation type="submission" date="2014-04" db="EMBL/GenBank/DDBJ databases">
        <title>Genome reduction and metabolic complementation of the dual endosymbionts in the whitefly Bemisia tabaci.</title>
        <authorList>
            <person name="Rao Q."/>
            <person name="Rollat-Farnier P.-A."/>
            <person name="Zhang Z.-X."/>
            <person name="Santos-Garcia D."/>
            <person name="Silva F.J."/>
            <person name="Moya A."/>
            <person name="Zhu D.-T."/>
            <person name="Klein C.C."/>
            <person name="Vavre F."/>
            <person name="Sagot M.-F."/>
            <person name="Liu S.-S."/>
            <person name="Mouton L."/>
            <person name="Wang X.-W."/>
        </authorList>
    </citation>
    <scope>NUCLEOTIDE SEQUENCE [LARGE SCALE GENOMIC DNA]</scope>
    <source>
        <strain evidence="9 10">BT-Q</strain>
    </source>
</reference>
<dbReference type="HAMAP" id="MF_00009">
    <property type="entry name" value="Endoribonucl_YbeY"/>
    <property type="match status" value="1"/>
</dbReference>
<dbReference type="KEGG" id="paly:O3E_01375"/>
<dbReference type="GO" id="GO:0004222">
    <property type="term" value="F:metalloendopeptidase activity"/>
    <property type="evidence" value="ECO:0007669"/>
    <property type="project" value="InterPro"/>
</dbReference>
<keyword evidence="6 8" id="KW-0378">Hydrolase</keyword>
<evidence type="ECO:0000256" key="2">
    <source>
        <dbReference type="ARBA" id="ARBA00022517"/>
    </source>
</evidence>
<dbReference type="GO" id="GO:0005737">
    <property type="term" value="C:cytoplasm"/>
    <property type="evidence" value="ECO:0007669"/>
    <property type="project" value="UniProtKB-SubCell"/>
</dbReference>
<evidence type="ECO:0000256" key="5">
    <source>
        <dbReference type="ARBA" id="ARBA00022759"/>
    </source>
</evidence>
<dbReference type="NCBIfam" id="TIGR00043">
    <property type="entry name" value="rRNA maturation RNase YbeY"/>
    <property type="match status" value="1"/>
</dbReference>
<dbReference type="EMBL" id="CP007563">
    <property type="protein sequence ID" value="AJF24159.1"/>
    <property type="molecule type" value="Genomic_DNA"/>
</dbReference>
<dbReference type="InterPro" id="IPR002036">
    <property type="entry name" value="YbeY"/>
</dbReference>
<keyword evidence="8" id="KW-0963">Cytoplasm</keyword>
<dbReference type="InterPro" id="IPR023091">
    <property type="entry name" value="MetalPrtase_cat_dom_sf_prd"/>
</dbReference>
<dbReference type="PROSITE" id="PS01306">
    <property type="entry name" value="UPF0054"/>
    <property type="match status" value="1"/>
</dbReference>
<keyword evidence="3 8" id="KW-0540">Nuclease</keyword>
<name>A0AAU8S7B1_9GAMM</name>
<proteinExistence type="inferred from homology"/>
<evidence type="ECO:0000256" key="6">
    <source>
        <dbReference type="ARBA" id="ARBA00022801"/>
    </source>
</evidence>
<dbReference type="InterPro" id="IPR020549">
    <property type="entry name" value="YbeY_CS"/>
</dbReference>
<dbReference type="GeneID" id="66280088"/>
<dbReference type="GO" id="GO:0004521">
    <property type="term" value="F:RNA endonuclease activity"/>
    <property type="evidence" value="ECO:0007669"/>
    <property type="project" value="UniProtKB-UniRule"/>
</dbReference>
<evidence type="ECO:0000313" key="9">
    <source>
        <dbReference type="EMBL" id="AJF24159.1"/>
    </source>
</evidence>
<organism evidence="9 10">
    <name type="scientific">Candidatus Portiera aleyrodidarum MED</name>
    <name type="common">Bemisia tabaci</name>
    <dbReference type="NCBI Taxonomy" id="1163752"/>
    <lineage>
        <taxon>Bacteria</taxon>
        <taxon>Pseudomonadati</taxon>
        <taxon>Pseudomonadota</taxon>
        <taxon>Gammaproteobacteria</taxon>
        <taxon>Candidatus Johnevansiales</taxon>
        <taxon>Candidatus Johnevansiaceae</taxon>
        <taxon>Candidatus Portiera</taxon>
    </lineage>
</organism>
<accession>A0AAU8S7B1</accession>
<dbReference type="Pfam" id="PF02130">
    <property type="entry name" value="YbeY"/>
    <property type="match status" value="1"/>
</dbReference>
<comment type="cofactor">
    <cofactor evidence="8">
        <name>Zn(2+)</name>
        <dbReference type="ChEBI" id="CHEBI:29105"/>
    </cofactor>
    <text evidence="8">Binds 1 zinc ion.</text>
</comment>
<dbReference type="Gene3D" id="3.40.390.30">
    <property type="entry name" value="Metalloproteases ('zincins'), catalytic domain"/>
    <property type="match status" value="1"/>
</dbReference>
<dbReference type="GO" id="GO:0006364">
    <property type="term" value="P:rRNA processing"/>
    <property type="evidence" value="ECO:0007669"/>
    <property type="project" value="UniProtKB-UniRule"/>
</dbReference>
<comment type="function">
    <text evidence="8">Single strand-specific metallo-endoribonuclease involved in late-stage 70S ribosome quality control and in maturation of the 3' terminus of the 16S rRNA.</text>
</comment>
<gene>
    <name evidence="8" type="primary">ybeY</name>
    <name evidence="9" type="ORF">O3E_01375</name>
</gene>
<feature type="binding site" evidence="8">
    <location>
        <position position="128"/>
    </location>
    <ligand>
        <name>Zn(2+)</name>
        <dbReference type="ChEBI" id="CHEBI:29105"/>
        <note>catalytic</note>
    </ligand>
</feature>
<protein>
    <recommendedName>
        <fullName evidence="8">Endoribonuclease YbeY</fullName>
        <ecNumber evidence="8">3.1.-.-</ecNumber>
    </recommendedName>
</protein>
<dbReference type="PANTHER" id="PTHR46986">
    <property type="entry name" value="ENDORIBONUCLEASE YBEY, CHLOROPLASTIC"/>
    <property type="match status" value="1"/>
</dbReference>
<dbReference type="RefSeq" id="WP_014943274.1">
    <property type="nucleotide sequence ID" value="NZ_CP007563.1"/>
</dbReference>
<evidence type="ECO:0000256" key="7">
    <source>
        <dbReference type="ARBA" id="ARBA00022833"/>
    </source>
</evidence>
<comment type="similarity">
    <text evidence="1 8">Belongs to the endoribonuclease YbeY family.</text>
</comment>
<evidence type="ECO:0000256" key="4">
    <source>
        <dbReference type="ARBA" id="ARBA00022723"/>
    </source>
</evidence>
<dbReference type="AlphaFoldDB" id="A0AAU8S7B1"/>
<dbReference type="PANTHER" id="PTHR46986:SF1">
    <property type="entry name" value="ENDORIBONUCLEASE YBEY, CHLOROPLASTIC"/>
    <property type="match status" value="1"/>
</dbReference>
<sequence length="158" mass="18560">MKKKIKCVYVHMQFIKNNTIKKIVPNESLLSSWFCSFLKPKYKHYKDIVFNIRFVEYKEIIGLNSYYRGFNSLTNIISFSYEALSQRINIQLLGELVITPTLLLYESFKKNKAFIAHCAHIIVHGLLHLIGYNHKNVTDADNMENIEYSNLNKTNIHL</sequence>
<keyword evidence="8" id="KW-0698">rRNA processing</keyword>
<comment type="subcellular location">
    <subcellularLocation>
        <location evidence="8">Cytoplasm</location>
    </subcellularLocation>
</comment>
<evidence type="ECO:0000256" key="3">
    <source>
        <dbReference type="ARBA" id="ARBA00022722"/>
    </source>
</evidence>
<keyword evidence="5 8" id="KW-0255">Endonuclease</keyword>